<protein>
    <recommendedName>
        <fullName evidence="2">Phosphatidic acid phosphatase type 2/haloperoxidase domain-containing protein</fullName>
    </recommendedName>
</protein>
<gene>
    <name evidence="3" type="ORF">EMELA_v1c00780</name>
</gene>
<organism evidence="3 4">
    <name type="scientific">Mesoplasma melaleucae</name>
    <dbReference type="NCBI Taxonomy" id="81459"/>
    <lineage>
        <taxon>Bacteria</taxon>
        <taxon>Bacillati</taxon>
        <taxon>Mycoplasmatota</taxon>
        <taxon>Mollicutes</taxon>
        <taxon>Entomoplasmatales</taxon>
        <taxon>Entomoplasmataceae</taxon>
        <taxon>Mesoplasma</taxon>
    </lineage>
</organism>
<reference evidence="3 4" key="1">
    <citation type="submission" date="2017-11" db="EMBL/GenBank/DDBJ databases">
        <title>Genome sequence of Entomoplasma melaleucae M1 (ATCC 49191).</title>
        <authorList>
            <person name="Lo W.-S."/>
            <person name="Gasparich G.E."/>
            <person name="Kuo C.-H."/>
        </authorList>
    </citation>
    <scope>NUCLEOTIDE SEQUENCE [LARGE SCALE GENOMIC DNA]</scope>
    <source>
        <strain evidence="3 4">M1</strain>
    </source>
</reference>
<proteinExistence type="predicted"/>
<sequence length="377" mass="44738">MFQTKNKSYLTLKTLLISFFLLSISLFIVGSFFDMQINTWFAKGMDNYTIKIIVWIYEELGMTQSVVFIFGFVSVIIEITYISSDKNKKWKVFLTIYYFGWLVVWLTYNLIDIINAPNRDDGYGPGVNVWFLDSQKKRQYIIIALFIIESISFGALFYYLRFKFSKRTDLIQNGYRVDAIKAITIYLLSSVVVWIMKPTFGRPYFYSVDFVNIFNSDQTQTEWKDYWIQTGHTIRSWGYINKDGVVESVPYKEWWQINDFFGNIRSLFKPLGTGEPGWWNMDFPSGHMNSCFAILFSGYFFLGEKKNRQINWYKWLFIGFWFLHINVMQYTQIISRTHWITDTSFTISVSLLMLIVNGIIIDKIVGKYNLKHNKNFR</sequence>
<evidence type="ECO:0000313" key="4">
    <source>
        <dbReference type="Proteomes" id="UP000231896"/>
    </source>
</evidence>
<dbReference type="EMBL" id="CP024964">
    <property type="protein sequence ID" value="ATZ17663.1"/>
    <property type="molecule type" value="Genomic_DNA"/>
</dbReference>
<evidence type="ECO:0000259" key="2">
    <source>
        <dbReference type="Pfam" id="PF01569"/>
    </source>
</evidence>
<feature type="transmembrane region" description="Helical" evidence="1">
    <location>
        <begin position="179"/>
        <end position="196"/>
    </location>
</feature>
<dbReference type="InterPro" id="IPR000326">
    <property type="entry name" value="PAP2/HPO"/>
</dbReference>
<dbReference type="Proteomes" id="UP000231896">
    <property type="component" value="Chromosome"/>
</dbReference>
<feature type="transmembrane region" description="Helical" evidence="1">
    <location>
        <begin position="140"/>
        <end position="159"/>
    </location>
</feature>
<keyword evidence="4" id="KW-1185">Reference proteome</keyword>
<accession>A0A2K8NYE4</accession>
<feature type="transmembrane region" description="Helical" evidence="1">
    <location>
        <begin position="315"/>
        <end position="333"/>
    </location>
</feature>
<feature type="domain" description="Phosphatidic acid phosphatase type 2/haloperoxidase" evidence="2">
    <location>
        <begin position="180"/>
        <end position="355"/>
    </location>
</feature>
<keyword evidence="1" id="KW-1133">Transmembrane helix</keyword>
<evidence type="ECO:0000256" key="1">
    <source>
        <dbReference type="SAM" id="Phobius"/>
    </source>
</evidence>
<feature type="transmembrane region" description="Helical" evidence="1">
    <location>
        <begin position="92"/>
        <end position="111"/>
    </location>
</feature>
<dbReference type="AlphaFoldDB" id="A0A2K8NYE4"/>
<evidence type="ECO:0000313" key="3">
    <source>
        <dbReference type="EMBL" id="ATZ17663.1"/>
    </source>
</evidence>
<feature type="transmembrane region" description="Helical" evidence="1">
    <location>
        <begin position="12"/>
        <end position="33"/>
    </location>
</feature>
<dbReference type="KEGG" id="eml:EMELA_v1c00780"/>
<keyword evidence="1" id="KW-0472">Membrane</keyword>
<keyword evidence="1" id="KW-0812">Transmembrane</keyword>
<feature type="transmembrane region" description="Helical" evidence="1">
    <location>
        <begin position="53"/>
        <end position="80"/>
    </location>
</feature>
<name>A0A2K8NYE4_9MOLU</name>
<feature type="transmembrane region" description="Helical" evidence="1">
    <location>
        <begin position="345"/>
        <end position="365"/>
    </location>
</feature>
<feature type="transmembrane region" description="Helical" evidence="1">
    <location>
        <begin position="286"/>
        <end position="303"/>
    </location>
</feature>
<dbReference type="Pfam" id="PF01569">
    <property type="entry name" value="PAP2"/>
    <property type="match status" value="1"/>
</dbReference>